<comment type="function">
    <text evidence="14">Probably involved in polymerization and/or export of exopolysaccharide EPS I which functions as a virulence factor. May be involved in an ATP-dependent process in the pathway for EPS I production, possibly export of the trimeric repeat units across the inner membrane or their polymerization.</text>
</comment>
<feature type="domain" description="AAA+ ATPase" evidence="19">
    <location>
        <begin position="543"/>
        <end position="713"/>
    </location>
</feature>
<keyword evidence="6" id="KW-0547">Nucleotide-binding</keyword>
<dbReference type="InterPro" id="IPR005702">
    <property type="entry name" value="Wzc-like_C"/>
</dbReference>
<keyword evidence="12" id="KW-0270">Exopolysaccharide synthesis</keyword>
<evidence type="ECO:0000256" key="16">
    <source>
        <dbReference type="ARBA" id="ARBA00081049"/>
    </source>
</evidence>
<dbReference type="SMART" id="SM00382">
    <property type="entry name" value="AAA"/>
    <property type="match status" value="1"/>
</dbReference>
<evidence type="ECO:0000256" key="10">
    <source>
        <dbReference type="ARBA" id="ARBA00023136"/>
    </source>
</evidence>
<evidence type="ECO:0000256" key="4">
    <source>
        <dbReference type="ARBA" id="ARBA00022679"/>
    </source>
</evidence>
<evidence type="ECO:0000256" key="13">
    <source>
        <dbReference type="ARBA" id="ARBA00053015"/>
    </source>
</evidence>
<evidence type="ECO:0000256" key="18">
    <source>
        <dbReference type="SAM" id="Phobius"/>
    </source>
</evidence>
<evidence type="ECO:0000256" key="3">
    <source>
        <dbReference type="ARBA" id="ARBA00022475"/>
    </source>
</evidence>
<dbReference type="Proteomes" id="UP000789704">
    <property type="component" value="Unassembled WGS sequence"/>
</dbReference>
<dbReference type="GO" id="GO:0000271">
    <property type="term" value="P:polysaccharide biosynthetic process"/>
    <property type="evidence" value="ECO:0007669"/>
    <property type="project" value="UniProtKB-KW"/>
</dbReference>
<keyword evidence="7 20" id="KW-0418">Kinase</keyword>
<dbReference type="InterPro" id="IPR050445">
    <property type="entry name" value="Bact_polysacc_biosynth/exp"/>
</dbReference>
<comment type="similarity">
    <text evidence="2">Belongs to the etk/wzc family.</text>
</comment>
<dbReference type="GO" id="GO:0004713">
    <property type="term" value="F:protein tyrosine kinase activity"/>
    <property type="evidence" value="ECO:0007669"/>
    <property type="project" value="UniProtKB-KW"/>
</dbReference>
<dbReference type="Pfam" id="PF01656">
    <property type="entry name" value="CbiA"/>
    <property type="match status" value="1"/>
</dbReference>
<proteinExistence type="inferred from homology"/>
<evidence type="ECO:0000259" key="19">
    <source>
        <dbReference type="SMART" id="SM00382"/>
    </source>
</evidence>
<evidence type="ECO:0000256" key="5">
    <source>
        <dbReference type="ARBA" id="ARBA00022692"/>
    </source>
</evidence>
<dbReference type="InterPro" id="IPR005700">
    <property type="entry name" value="EPS_ExoP-like"/>
</dbReference>
<evidence type="ECO:0000256" key="9">
    <source>
        <dbReference type="ARBA" id="ARBA00022989"/>
    </source>
</evidence>
<reference evidence="20" key="1">
    <citation type="submission" date="2021-04" db="EMBL/GenBank/DDBJ databases">
        <authorList>
            <person name="Vanwijnsberghe S."/>
        </authorList>
    </citation>
    <scope>NUCLEOTIDE SEQUENCE</scope>
    <source>
        <strain evidence="20">LMG 31841</strain>
    </source>
</reference>
<dbReference type="InterPro" id="IPR032807">
    <property type="entry name" value="GNVR"/>
</dbReference>
<dbReference type="GO" id="GO:0042802">
    <property type="term" value="F:identical protein binding"/>
    <property type="evidence" value="ECO:0007669"/>
    <property type="project" value="UniProtKB-ARBA"/>
</dbReference>
<dbReference type="InterPro" id="IPR002586">
    <property type="entry name" value="CobQ/CobB/MinD/ParA_Nub-bd_dom"/>
</dbReference>
<dbReference type="InterPro" id="IPR027417">
    <property type="entry name" value="P-loop_NTPase"/>
</dbReference>
<evidence type="ECO:0000313" key="20">
    <source>
        <dbReference type="EMBL" id="CAG4894548.1"/>
    </source>
</evidence>
<keyword evidence="5 18" id="KW-0812">Transmembrane</keyword>
<organism evidence="20 21">
    <name type="scientific">Paraburkholderia saeva</name>
    <dbReference type="NCBI Taxonomy" id="2777537"/>
    <lineage>
        <taxon>Bacteria</taxon>
        <taxon>Pseudomonadati</taxon>
        <taxon>Pseudomonadota</taxon>
        <taxon>Betaproteobacteria</taxon>
        <taxon>Burkholderiales</taxon>
        <taxon>Burkholderiaceae</taxon>
        <taxon>Paraburkholderia</taxon>
    </lineage>
</organism>
<dbReference type="Pfam" id="PF13807">
    <property type="entry name" value="GNVR"/>
    <property type="match status" value="1"/>
</dbReference>
<dbReference type="AlphaFoldDB" id="A0A9N8RW15"/>
<dbReference type="Gene3D" id="3.40.50.300">
    <property type="entry name" value="P-loop containing nucleotide triphosphate hydrolases"/>
    <property type="match status" value="1"/>
</dbReference>
<protein>
    <recommendedName>
        <fullName evidence="15">Putative tyrosine-protein kinase EpsB</fullName>
    </recommendedName>
    <alternativeName>
        <fullName evidence="16">EPS I polysaccharide export protein EpsB</fullName>
    </alternativeName>
</protein>
<keyword evidence="8" id="KW-0067">ATP-binding</keyword>
<evidence type="ECO:0000256" key="2">
    <source>
        <dbReference type="ARBA" id="ARBA00008883"/>
    </source>
</evidence>
<dbReference type="SUPFAM" id="SSF52540">
    <property type="entry name" value="P-loop containing nucleoside triphosphate hydrolases"/>
    <property type="match status" value="1"/>
</dbReference>
<dbReference type="InterPro" id="IPR003593">
    <property type="entry name" value="AAA+_ATPase"/>
</dbReference>
<evidence type="ECO:0000256" key="12">
    <source>
        <dbReference type="ARBA" id="ARBA00023169"/>
    </source>
</evidence>
<comment type="caution">
    <text evidence="20">The sequence shown here is derived from an EMBL/GenBank/DDBJ whole genome shotgun (WGS) entry which is preliminary data.</text>
</comment>
<dbReference type="InterPro" id="IPR003856">
    <property type="entry name" value="LPS_length_determ_N"/>
</dbReference>
<evidence type="ECO:0000256" key="6">
    <source>
        <dbReference type="ARBA" id="ARBA00022741"/>
    </source>
</evidence>
<keyword evidence="3" id="KW-1003">Cell membrane</keyword>
<name>A0A9N8RW15_9BURK</name>
<dbReference type="Pfam" id="PF23607">
    <property type="entry name" value="WZC_N"/>
    <property type="match status" value="1"/>
</dbReference>
<evidence type="ECO:0000256" key="15">
    <source>
        <dbReference type="ARBA" id="ARBA00067833"/>
    </source>
</evidence>
<dbReference type="GO" id="GO:0005886">
    <property type="term" value="C:plasma membrane"/>
    <property type="evidence" value="ECO:0007669"/>
    <property type="project" value="UniProtKB-SubCell"/>
</dbReference>
<feature type="coiled-coil region" evidence="17">
    <location>
        <begin position="276"/>
        <end position="310"/>
    </location>
</feature>
<accession>A0A9N8RW15</accession>
<evidence type="ECO:0000256" key="1">
    <source>
        <dbReference type="ARBA" id="ARBA00004429"/>
    </source>
</evidence>
<keyword evidence="9 18" id="KW-1133">Transmembrane helix</keyword>
<evidence type="ECO:0000256" key="7">
    <source>
        <dbReference type="ARBA" id="ARBA00022777"/>
    </source>
</evidence>
<dbReference type="EMBL" id="CAJQZC010000003">
    <property type="protein sequence ID" value="CAG4894548.1"/>
    <property type="molecule type" value="Genomic_DNA"/>
</dbReference>
<comment type="catalytic activity">
    <reaction evidence="13">
        <text>L-tyrosyl-[protein] + ATP = O-phospho-L-tyrosyl-[protein] + ADP + H(+)</text>
        <dbReference type="Rhea" id="RHEA:10596"/>
        <dbReference type="Rhea" id="RHEA-COMP:10136"/>
        <dbReference type="Rhea" id="RHEA-COMP:20101"/>
        <dbReference type="ChEBI" id="CHEBI:15378"/>
        <dbReference type="ChEBI" id="CHEBI:30616"/>
        <dbReference type="ChEBI" id="CHEBI:46858"/>
        <dbReference type="ChEBI" id="CHEBI:61978"/>
        <dbReference type="ChEBI" id="CHEBI:456216"/>
    </reaction>
</comment>
<comment type="subcellular location">
    <subcellularLocation>
        <location evidence="1">Cell inner membrane</location>
        <topology evidence="1">Multi-pass membrane protein</topology>
    </subcellularLocation>
</comment>
<keyword evidence="4 20" id="KW-0808">Transferase</keyword>
<evidence type="ECO:0000256" key="11">
    <source>
        <dbReference type="ARBA" id="ARBA00023137"/>
    </source>
</evidence>
<evidence type="ECO:0000256" key="8">
    <source>
        <dbReference type="ARBA" id="ARBA00022840"/>
    </source>
</evidence>
<dbReference type="PANTHER" id="PTHR32309:SF32">
    <property type="entry name" value="TYROSINE-PROTEIN KINASE ETK-RELATED"/>
    <property type="match status" value="1"/>
</dbReference>
<dbReference type="NCBIfam" id="TIGR01005">
    <property type="entry name" value="eps_transp_fam"/>
    <property type="match status" value="1"/>
</dbReference>
<evidence type="ECO:0000256" key="14">
    <source>
        <dbReference type="ARBA" id="ARBA00054296"/>
    </source>
</evidence>
<dbReference type="GO" id="GO:0005524">
    <property type="term" value="F:ATP binding"/>
    <property type="evidence" value="ECO:0007669"/>
    <property type="project" value="UniProtKB-KW"/>
</dbReference>
<keyword evidence="11" id="KW-0829">Tyrosine-protein kinase</keyword>
<dbReference type="FunFam" id="3.40.50.300:FF:000527">
    <property type="entry name" value="Tyrosine-protein kinase etk"/>
    <property type="match status" value="1"/>
</dbReference>
<dbReference type="Pfam" id="PF02706">
    <property type="entry name" value="Wzz"/>
    <property type="match status" value="1"/>
</dbReference>
<dbReference type="PANTHER" id="PTHR32309">
    <property type="entry name" value="TYROSINE-PROTEIN KINASE"/>
    <property type="match status" value="1"/>
</dbReference>
<dbReference type="RefSeq" id="WP_228875930.1">
    <property type="nucleotide sequence ID" value="NZ_CAJQYX010000001.1"/>
</dbReference>
<keyword evidence="10 18" id="KW-0472">Membrane</keyword>
<sequence>MNQANMSGPIYEPMRQRVHPLHHLSTLYGGRWLILGTTLAFLLCGIAYATFTRPVYRSDMLIQVEQNPNESKSPSGDVSSMFDVKTDASAEIEVLKSRMVVSRAVENLRLYIEAAPRYVPVVGWWFASRADGLSHPLPGGYLHGNESIDVKTFNVPDHWYGKPFVLTLGRDGTYVLRQSGWQETETLELHGKVGEPLRASTRYGPIELLVPSVSGEPGASFTVKRKSEVATTEWFQKAIAISEKGKQSNIIGATLDGTDPVMDSQILNEIGNAYVLQNVQRKSEEADKSIRFLDEQLPKLKAQLEASESRFNAFRAAHGTVDTSQEGTALLQQSVDAQARVLELKQKREDLMTRFTEKHPALQAVDSQLQDAQTSLAAILARTRGLPILEQGVLQLQRDVQVDTDLYTNLLNTRQQLTLVRAGKVGNVRLIDPATQPESPIQPRRGVAVGGSLLAGLLLGVGLAVFRRRVIGAVEDPQEIEVSTGLMVYATVPRSRLASYTRRDGQEKSKDSLVLTHAFTHDAAIESLRTFRTTLQFSLLDAPNRVVLITGPTAGIGKSFVSANLATLAGASNRRVLLIDADLRKGLLHQHFRLDRTEGLSEVVVGTHRFEDVLHRNVSPGLDFLSTGGMALNPSELLLQPELAELVERVASRYDMVVIDGPPLLLVADALVLGRMAGTVFMVARQGVTTVPEIGESARRLAQADVEIRGVIFNDFRGGPGRYGYAYGNPGSYGSAGYTQQ</sequence>
<evidence type="ECO:0000256" key="17">
    <source>
        <dbReference type="SAM" id="Coils"/>
    </source>
</evidence>
<dbReference type="CDD" id="cd05387">
    <property type="entry name" value="BY-kinase"/>
    <property type="match status" value="1"/>
</dbReference>
<dbReference type="NCBIfam" id="TIGR01007">
    <property type="entry name" value="eps_fam"/>
    <property type="match status" value="1"/>
</dbReference>
<keyword evidence="21" id="KW-1185">Reference proteome</keyword>
<gene>
    <name evidence="20" type="primary">ptk</name>
    <name evidence="20" type="ORF">LMG31841_01936</name>
</gene>
<evidence type="ECO:0000313" key="21">
    <source>
        <dbReference type="Proteomes" id="UP000789704"/>
    </source>
</evidence>
<feature type="transmembrane region" description="Helical" evidence="18">
    <location>
        <begin position="32"/>
        <end position="51"/>
    </location>
</feature>
<keyword evidence="17" id="KW-0175">Coiled coil</keyword>